<proteinExistence type="predicted"/>
<dbReference type="EMBL" id="JAOB01000045">
    <property type="protein sequence ID" value="EUA41469.1"/>
    <property type="molecule type" value="Genomic_DNA"/>
</dbReference>
<dbReference type="AlphaFoldDB" id="X8BC96"/>
<dbReference type="PATRIC" id="fig|1299334.3.peg.4855"/>
<dbReference type="InterPro" id="IPR021213">
    <property type="entry name" value="DUF2567"/>
</dbReference>
<dbReference type="Pfam" id="PF10821">
    <property type="entry name" value="DUF2567"/>
    <property type="match status" value="1"/>
</dbReference>
<organism evidence="1">
    <name type="scientific">Mycobacterium xenopi 4042</name>
    <dbReference type="NCBI Taxonomy" id="1299334"/>
    <lineage>
        <taxon>Bacteria</taxon>
        <taxon>Bacillati</taxon>
        <taxon>Actinomycetota</taxon>
        <taxon>Actinomycetes</taxon>
        <taxon>Mycobacteriales</taxon>
        <taxon>Mycobacteriaceae</taxon>
        <taxon>Mycobacterium</taxon>
    </lineage>
</organism>
<reference evidence="1" key="1">
    <citation type="submission" date="2014-01" db="EMBL/GenBank/DDBJ databases">
        <authorList>
            <person name="Brown-Elliot B."/>
            <person name="Wallace R."/>
            <person name="Lenaerts A."/>
            <person name="Ordway D."/>
            <person name="DeGroote M.A."/>
            <person name="Parker T."/>
            <person name="Sizemore C."/>
            <person name="Tallon L.J."/>
            <person name="Sadzewicz L.K."/>
            <person name="Sengamalay N."/>
            <person name="Fraser C.M."/>
            <person name="Hine E."/>
            <person name="Shefchek K.A."/>
            <person name="Das S.P."/>
            <person name="Tettelin H."/>
        </authorList>
    </citation>
    <scope>NUCLEOTIDE SEQUENCE [LARGE SCALE GENOMIC DNA]</scope>
    <source>
        <strain evidence="1">4042</strain>
    </source>
</reference>
<sequence length="101" mass="10716">MRARYGVVDIAAAPLTPEHRVHYFTEAPPVFFGPARCRSAARCCCRRPPPPWCTPSWSRRRCVTTWAVSGGGVAASPTAVTVSPAAAARGSYSGRGAPACR</sequence>
<gene>
    <name evidence="1" type="ORF">I553_4019</name>
</gene>
<protein>
    <submittedName>
        <fullName evidence="1">Uncharacterized protein</fullName>
    </submittedName>
</protein>
<name>X8BC96_MYCXE</name>
<evidence type="ECO:0000313" key="1">
    <source>
        <dbReference type="EMBL" id="EUA41469.1"/>
    </source>
</evidence>
<comment type="caution">
    <text evidence="1">The sequence shown here is derived from an EMBL/GenBank/DDBJ whole genome shotgun (WGS) entry which is preliminary data.</text>
</comment>
<accession>X8BC96</accession>